<dbReference type="EMBL" id="KN834576">
    <property type="protein sequence ID" value="KIK10556.1"/>
    <property type="molecule type" value="Genomic_DNA"/>
</dbReference>
<feature type="non-terminal residue" evidence="1">
    <location>
        <position position="1"/>
    </location>
</feature>
<evidence type="ECO:0000313" key="1">
    <source>
        <dbReference type="EMBL" id="KIK10556.1"/>
    </source>
</evidence>
<dbReference type="AlphaFoldDB" id="A0A0C9Y073"/>
<sequence length="102" mass="11735">YLSQATTITSMTRDKIRASLQEFHNHKDALIKNGLHHGEKTKHVLKHWHIPKLELMQSVTPSVERVSSILQWSADMTEHAHIEVIKDPTSTTNNHNYNSQIC</sequence>
<dbReference type="OrthoDB" id="3232986at2759"/>
<dbReference type="HOGENOM" id="CLU_2284178_0_0_1"/>
<name>A0A0C9Y073_9AGAM</name>
<keyword evidence="2" id="KW-1185">Reference proteome</keyword>
<feature type="non-terminal residue" evidence="1">
    <location>
        <position position="102"/>
    </location>
</feature>
<proteinExistence type="predicted"/>
<organism evidence="1 2">
    <name type="scientific">Pisolithus microcarpus 441</name>
    <dbReference type="NCBI Taxonomy" id="765257"/>
    <lineage>
        <taxon>Eukaryota</taxon>
        <taxon>Fungi</taxon>
        <taxon>Dikarya</taxon>
        <taxon>Basidiomycota</taxon>
        <taxon>Agaricomycotina</taxon>
        <taxon>Agaricomycetes</taxon>
        <taxon>Agaricomycetidae</taxon>
        <taxon>Boletales</taxon>
        <taxon>Sclerodermatineae</taxon>
        <taxon>Pisolithaceae</taxon>
        <taxon>Pisolithus</taxon>
    </lineage>
</organism>
<protein>
    <submittedName>
        <fullName evidence="1">Uncharacterized protein</fullName>
    </submittedName>
</protein>
<gene>
    <name evidence="1" type="ORF">PISMIDRAFT_83112</name>
</gene>
<evidence type="ECO:0000313" key="2">
    <source>
        <dbReference type="Proteomes" id="UP000054018"/>
    </source>
</evidence>
<reference evidence="2" key="2">
    <citation type="submission" date="2015-01" db="EMBL/GenBank/DDBJ databases">
        <title>Evolutionary Origins and Diversification of the Mycorrhizal Mutualists.</title>
        <authorList>
            <consortium name="DOE Joint Genome Institute"/>
            <consortium name="Mycorrhizal Genomics Consortium"/>
            <person name="Kohler A."/>
            <person name="Kuo A."/>
            <person name="Nagy L.G."/>
            <person name="Floudas D."/>
            <person name="Copeland A."/>
            <person name="Barry K.W."/>
            <person name="Cichocki N."/>
            <person name="Veneault-Fourrey C."/>
            <person name="LaButti K."/>
            <person name="Lindquist E.A."/>
            <person name="Lipzen A."/>
            <person name="Lundell T."/>
            <person name="Morin E."/>
            <person name="Murat C."/>
            <person name="Riley R."/>
            <person name="Ohm R."/>
            <person name="Sun H."/>
            <person name="Tunlid A."/>
            <person name="Henrissat B."/>
            <person name="Grigoriev I.V."/>
            <person name="Hibbett D.S."/>
            <person name="Martin F."/>
        </authorList>
    </citation>
    <scope>NUCLEOTIDE SEQUENCE [LARGE SCALE GENOMIC DNA]</scope>
    <source>
        <strain evidence="2">441</strain>
    </source>
</reference>
<reference evidence="1 2" key="1">
    <citation type="submission" date="2014-04" db="EMBL/GenBank/DDBJ databases">
        <authorList>
            <consortium name="DOE Joint Genome Institute"/>
            <person name="Kuo A."/>
            <person name="Kohler A."/>
            <person name="Costa M.D."/>
            <person name="Nagy L.G."/>
            <person name="Floudas D."/>
            <person name="Copeland A."/>
            <person name="Barry K.W."/>
            <person name="Cichocki N."/>
            <person name="Veneault-Fourrey C."/>
            <person name="LaButti K."/>
            <person name="Lindquist E.A."/>
            <person name="Lipzen A."/>
            <person name="Lundell T."/>
            <person name="Morin E."/>
            <person name="Murat C."/>
            <person name="Sun H."/>
            <person name="Tunlid A."/>
            <person name="Henrissat B."/>
            <person name="Grigoriev I.V."/>
            <person name="Hibbett D.S."/>
            <person name="Martin F."/>
            <person name="Nordberg H.P."/>
            <person name="Cantor M.N."/>
            <person name="Hua S.X."/>
        </authorList>
    </citation>
    <scope>NUCLEOTIDE SEQUENCE [LARGE SCALE GENOMIC DNA]</scope>
    <source>
        <strain evidence="1 2">441</strain>
    </source>
</reference>
<accession>A0A0C9Y073</accession>
<dbReference type="Proteomes" id="UP000054018">
    <property type="component" value="Unassembled WGS sequence"/>
</dbReference>